<dbReference type="AlphaFoldDB" id="A0A0F7DBW6"/>
<dbReference type="InterPro" id="IPR011990">
    <property type="entry name" value="TPR-like_helical_dom_sf"/>
</dbReference>
<protein>
    <submittedName>
        <fullName evidence="7">Serine/threonine protein kinase</fullName>
    </submittedName>
</protein>
<evidence type="ECO:0000256" key="5">
    <source>
        <dbReference type="PROSITE-ProRule" id="PRU00339"/>
    </source>
</evidence>
<keyword evidence="8" id="KW-1185">Reference proteome</keyword>
<gene>
    <name evidence="7" type="ORF">GAH_00865</name>
</gene>
<dbReference type="Gene3D" id="1.25.40.10">
    <property type="entry name" value="Tetratricopeptide repeat domain"/>
    <property type="match status" value="1"/>
</dbReference>
<dbReference type="SUPFAM" id="SSF56112">
    <property type="entry name" value="Protein kinase-like (PK-like)"/>
    <property type="match status" value="1"/>
</dbReference>
<keyword evidence="4" id="KW-0067">ATP-binding</keyword>
<accession>A0A0F7DBW6</accession>
<evidence type="ECO:0000256" key="4">
    <source>
        <dbReference type="ARBA" id="ARBA00022840"/>
    </source>
</evidence>
<feature type="domain" description="Protein kinase" evidence="6">
    <location>
        <begin position="24"/>
        <end position="322"/>
    </location>
</feature>
<sequence>MRHDDPKDNKVKNLEKSLLEFHLKGKIDDIKGGAYGIVYIVDKERGYPRCVAYKTTKDVYDEEKLKAFVREAKIWFEVKGHSLILTPFYITYFKNRPLICMPYCEKSLRDYLEERGKLDPIEALVIVAQLLKGLIFAKSKGIEAHQDLKPENILLEDLSKKFVDWPPEGLEPLKWKVRIADFGSANAWRELGKPGGTKPYMAPEQWNAKKEYDKYKRIINRSKNFSKVDVFAVGIILYELLTGKHPVGVRISDVWPEPREGFSKRWKKDDKWKKWAKSPDKDIKVGDNELSIELEEFIKQMLCENSNERISIEQAFDKTMYILRKINKPIANQLELLFEYYDSLARYCEDRDWLRSLAQITQLPEQLDVVIEQLLEEISKVEKHIDSSSKAVYFCELCYITSNLLLKRQKLGDDVKVKDLAEKIILTAVKWKTEIKTYHKYPELKFKGFPIITTPSFRDFEIYAELIGYSRKLLEKVQGEKETKKIFEKLDNYTKSAYFYSIASEYHFRGLHEEAIKTLDKCIELNPKEAVFYYMKALWTDQYLRMMDLLEKELNGEKRRIIEKSILENVKMAIQIAPDWKEPKEFYIKFQEFQKSHR</sequence>
<dbReference type="InterPro" id="IPR019734">
    <property type="entry name" value="TPR_rpt"/>
</dbReference>
<keyword evidence="3 7" id="KW-0418">Kinase</keyword>
<evidence type="ECO:0000313" key="8">
    <source>
        <dbReference type="Proteomes" id="UP000034723"/>
    </source>
</evidence>
<dbReference type="EMBL" id="CP011267">
    <property type="protein sequence ID" value="AKG91806.1"/>
    <property type="molecule type" value="Genomic_DNA"/>
</dbReference>
<evidence type="ECO:0000259" key="6">
    <source>
        <dbReference type="PROSITE" id="PS50011"/>
    </source>
</evidence>
<dbReference type="GO" id="GO:0000407">
    <property type="term" value="C:phagophore assembly site"/>
    <property type="evidence" value="ECO:0007669"/>
    <property type="project" value="TreeGrafter"/>
</dbReference>
<dbReference type="HOGENOM" id="CLU_456076_0_0_2"/>
<dbReference type="SUPFAM" id="SSF48452">
    <property type="entry name" value="TPR-like"/>
    <property type="match status" value="1"/>
</dbReference>
<organism evidence="7 8">
    <name type="scientific">Geoglobus ahangari</name>
    <dbReference type="NCBI Taxonomy" id="113653"/>
    <lineage>
        <taxon>Archaea</taxon>
        <taxon>Methanobacteriati</taxon>
        <taxon>Methanobacteriota</taxon>
        <taxon>Archaeoglobi</taxon>
        <taxon>Archaeoglobales</taxon>
        <taxon>Archaeoglobaceae</taxon>
        <taxon>Geoglobus</taxon>
    </lineage>
</organism>
<dbReference type="GO" id="GO:0005524">
    <property type="term" value="F:ATP binding"/>
    <property type="evidence" value="ECO:0007669"/>
    <property type="project" value="UniProtKB-KW"/>
</dbReference>
<dbReference type="PANTHER" id="PTHR24348">
    <property type="entry name" value="SERINE/THREONINE-PROTEIN KINASE UNC-51-RELATED"/>
    <property type="match status" value="1"/>
</dbReference>
<dbReference type="InterPro" id="IPR000719">
    <property type="entry name" value="Prot_kinase_dom"/>
</dbReference>
<keyword evidence="5" id="KW-0802">TPR repeat</keyword>
<proteinExistence type="predicted"/>
<dbReference type="KEGG" id="gah:GAH_00865"/>
<evidence type="ECO:0000256" key="2">
    <source>
        <dbReference type="ARBA" id="ARBA00022741"/>
    </source>
</evidence>
<keyword evidence="2" id="KW-0547">Nucleotide-binding</keyword>
<dbReference type="OrthoDB" id="41005at2157"/>
<dbReference type="InterPro" id="IPR045269">
    <property type="entry name" value="Atg1-like"/>
</dbReference>
<dbReference type="GeneID" id="25419498"/>
<name>A0A0F7DBW6_9EURY</name>
<dbReference type="GO" id="GO:0016020">
    <property type="term" value="C:membrane"/>
    <property type="evidence" value="ECO:0007669"/>
    <property type="project" value="TreeGrafter"/>
</dbReference>
<dbReference type="Gene3D" id="1.10.510.10">
    <property type="entry name" value="Transferase(Phosphotransferase) domain 1"/>
    <property type="match status" value="1"/>
</dbReference>
<dbReference type="PROSITE" id="PS50011">
    <property type="entry name" value="PROTEIN_KINASE_DOM"/>
    <property type="match status" value="1"/>
</dbReference>
<evidence type="ECO:0000313" key="7">
    <source>
        <dbReference type="EMBL" id="AKG91806.1"/>
    </source>
</evidence>
<dbReference type="PROSITE" id="PS50005">
    <property type="entry name" value="TPR"/>
    <property type="match status" value="1"/>
</dbReference>
<dbReference type="Proteomes" id="UP000034723">
    <property type="component" value="Chromosome"/>
</dbReference>
<dbReference type="InterPro" id="IPR011009">
    <property type="entry name" value="Kinase-like_dom_sf"/>
</dbReference>
<dbReference type="STRING" id="113653.GAH_00865"/>
<dbReference type="GO" id="GO:0005829">
    <property type="term" value="C:cytosol"/>
    <property type="evidence" value="ECO:0007669"/>
    <property type="project" value="TreeGrafter"/>
</dbReference>
<keyword evidence="1" id="KW-0808">Transferase</keyword>
<reference evidence="7 8" key="1">
    <citation type="submission" date="2015-04" db="EMBL/GenBank/DDBJ databases">
        <title>The complete genome sequence of the hyperthermophilic, obligate iron-reducing archaeon Geoglobus ahangari strain 234T.</title>
        <authorList>
            <person name="Manzella M.P."/>
            <person name="Holmes D.E."/>
            <person name="Rocheleau J.M."/>
            <person name="Chung A."/>
            <person name="Reguera G."/>
            <person name="Kashefi K."/>
        </authorList>
    </citation>
    <scope>NUCLEOTIDE SEQUENCE [LARGE SCALE GENOMIC DNA]</scope>
    <source>
        <strain evidence="7 8">234</strain>
    </source>
</reference>
<dbReference type="PANTHER" id="PTHR24348:SF22">
    <property type="entry name" value="NON-SPECIFIC SERINE_THREONINE PROTEIN KINASE"/>
    <property type="match status" value="1"/>
</dbReference>
<dbReference type="Pfam" id="PF00069">
    <property type="entry name" value="Pkinase"/>
    <property type="match status" value="1"/>
</dbReference>
<evidence type="ECO:0000256" key="3">
    <source>
        <dbReference type="ARBA" id="ARBA00022777"/>
    </source>
</evidence>
<dbReference type="SMART" id="SM00220">
    <property type="entry name" value="S_TKc"/>
    <property type="match status" value="1"/>
</dbReference>
<feature type="repeat" description="TPR" evidence="5">
    <location>
        <begin position="496"/>
        <end position="529"/>
    </location>
</feature>
<keyword evidence="7" id="KW-0723">Serine/threonine-protein kinase</keyword>
<evidence type="ECO:0000256" key="1">
    <source>
        <dbReference type="ARBA" id="ARBA00022679"/>
    </source>
</evidence>
<dbReference type="Pfam" id="PF13181">
    <property type="entry name" value="TPR_8"/>
    <property type="match status" value="1"/>
</dbReference>
<dbReference type="GO" id="GO:0004674">
    <property type="term" value="F:protein serine/threonine kinase activity"/>
    <property type="evidence" value="ECO:0007669"/>
    <property type="project" value="UniProtKB-KW"/>
</dbReference>
<dbReference type="InParanoid" id="A0A0F7DBW6"/>
<dbReference type="RefSeq" id="WP_052747757.1">
    <property type="nucleotide sequence ID" value="NZ_CP011267.1"/>
</dbReference>
<dbReference type="GO" id="GO:0005776">
    <property type="term" value="C:autophagosome"/>
    <property type="evidence" value="ECO:0007669"/>
    <property type="project" value="TreeGrafter"/>
</dbReference>